<reference evidence="1" key="1">
    <citation type="submission" date="2021-10" db="EMBL/GenBank/DDBJ databases">
        <title>De novo Genome Assembly of Clathrus columnatus (Basidiomycota, Fungi) Using Illumina and Nanopore Sequence Data.</title>
        <authorList>
            <person name="Ogiso-Tanaka E."/>
            <person name="Itagaki H."/>
            <person name="Hosoya T."/>
            <person name="Hosaka K."/>
        </authorList>
    </citation>
    <scope>NUCLEOTIDE SEQUENCE</scope>
    <source>
        <strain evidence="1">MO-923</strain>
    </source>
</reference>
<gene>
    <name evidence="1" type="ORF">Clacol_007044</name>
</gene>
<comment type="caution">
    <text evidence="1">The sequence shown here is derived from an EMBL/GenBank/DDBJ whole genome shotgun (WGS) entry which is preliminary data.</text>
</comment>
<accession>A0AAV5AI37</accession>
<sequence>MENSNWKKLRRLHLYITLPVTPLEEITEFSMIITAFFDRHPTLESLYTNIFRIPIPALPSSFLPKLCSIGLKNGFISVPSLLSRGIFSRLVHWFRSIKGLDIDTLPQMSNLETLYLPQYLFSSALLPFLRKAPHLKKICLELCASGIDEDYNAQEEIINSLLGCPNLTHIFCDFTVARVQSTERASFHEKVEPFIKGLSTLRNLKYIQLHKYGEKVFVELERNEDELYSGYHFVTLKEAGGYPELWGNFFFRV</sequence>
<name>A0AAV5AI37_9AGAM</name>
<organism evidence="1 2">
    <name type="scientific">Clathrus columnatus</name>
    <dbReference type="NCBI Taxonomy" id="1419009"/>
    <lineage>
        <taxon>Eukaryota</taxon>
        <taxon>Fungi</taxon>
        <taxon>Dikarya</taxon>
        <taxon>Basidiomycota</taxon>
        <taxon>Agaricomycotina</taxon>
        <taxon>Agaricomycetes</taxon>
        <taxon>Phallomycetidae</taxon>
        <taxon>Phallales</taxon>
        <taxon>Clathraceae</taxon>
        <taxon>Clathrus</taxon>
    </lineage>
</organism>
<dbReference type="InterPro" id="IPR032675">
    <property type="entry name" value="LRR_dom_sf"/>
</dbReference>
<dbReference type="AlphaFoldDB" id="A0AAV5AI37"/>
<keyword evidence="2" id="KW-1185">Reference proteome</keyword>
<dbReference type="SUPFAM" id="SSF52047">
    <property type="entry name" value="RNI-like"/>
    <property type="match status" value="1"/>
</dbReference>
<evidence type="ECO:0000313" key="1">
    <source>
        <dbReference type="EMBL" id="GJJ12799.1"/>
    </source>
</evidence>
<dbReference type="Proteomes" id="UP001050691">
    <property type="component" value="Unassembled WGS sequence"/>
</dbReference>
<proteinExistence type="predicted"/>
<evidence type="ECO:0000313" key="2">
    <source>
        <dbReference type="Proteomes" id="UP001050691"/>
    </source>
</evidence>
<dbReference type="Gene3D" id="3.80.10.10">
    <property type="entry name" value="Ribonuclease Inhibitor"/>
    <property type="match status" value="1"/>
</dbReference>
<dbReference type="EMBL" id="BPWL01000008">
    <property type="protein sequence ID" value="GJJ12799.1"/>
    <property type="molecule type" value="Genomic_DNA"/>
</dbReference>
<protein>
    <submittedName>
        <fullName evidence="1">Uncharacterized protein</fullName>
    </submittedName>
</protein>